<organism evidence="4 5">
    <name type="scientific">Caenorhabditis auriculariae</name>
    <dbReference type="NCBI Taxonomy" id="2777116"/>
    <lineage>
        <taxon>Eukaryota</taxon>
        <taxon>Metazoa</taxon>
        <taxon>Ecdysozoa</taxon>
        <taxon>Nematoda</taxon>
        <taxon>Chromadorea</taxon>
        <taxon>Rhabditida</taxon>
        <taxon>Rhabditina</taxon>
        <taxon>Rhabditomorpha</taxon>
        <taxon>Rhabditoidea</taxon>
        <taxon>Rhabditidae</taxon>
        <taxon>Peloderinae</taxon>
        <taxon>Caenorhabditis</taxon>
    </lineage>
</organism>
<feature type="region of interest" description="Disordered" evidence="2">
    <location>
        <begin position="90"/>
        <end position="303"/>
    </location>
</feature>
<dbReference type="OrthoDB" id="68076at2759"/>
<feature type="compositionally biased region" description="Polar residues" evidence="2">
    <location>
        <begin position="1119"/>
        <end position="1163"/>
    </location>
</feature>
<evidence type="ECO:0000313" key="4">
    <source>
        <dbReference type="EMBL" id="CAD6187776.1"/>
    </source>
</evidence>
<feature type="compositionally biased region" description="Basic and acidic residues" evidence="2">
    <location>
        <begin position="376"/>
        <end position="391"/>
    </location>
</feature>
<keyword evidence="1" id="KW-0175">Coiled coil</keyword>
<feature type="compositionally biased region" description="Polar residues" evidence="2">
    <location>
        <begin position="282"/>
        <end position="296"/>
    </location>
</feature>
<dbReference type="Pfam" id="PF08729">
    <property type="entry name" value="HUN"/>
    <property type="match status" value="1"/>
</dbReference>
<evidence type="ECO:0000259" key="3">
    <source>
        <dbReference type="Pfam" id="PF08729"/>
    </source>
</evidence>
<evidence type="ECO:0000256" key="2">
    <source>
        <dbReference type="SAM" id="MobiDB-lite"/>
    </source>
</evidence>
<dbReference type="EMBL" id="CAJGYM010000007">
    <property type="protein sequence ID" value="CAD6187776.1"/>
    <property type="molecule type" value="Genomic_DNA"/>
</dbReference>
<accession>A0A8S1GVH4</accession>
<keyword evidence="5" id="KW-1185">Reference proteome</keyword>
<feature type="region of interest" description="Disordered" evidence="2">
    <location>
        <begin position="1114"/>
        <end position="1163"/>
    </location>
</feature>
<protein>
    <recommendedName>
        <fullName evidence="3">Hpc2-related domain-containing protein</fullName>
    </recommendedName>
</protein>
<dbReference type="GO" id="GO:0005634">
    <property type="term" value="C:nucleus"/>
    <property type="evidence" value="ECO:0007669"/>
    <property type="project" value="TreeGrafter"/>
</dbReference>
<dbReference type="PANTHER" id="PTHR21669:SF28">
    <property type="entry name" value="YEMANUCLEIN"/>
    <property type="match status" value="1"/>
</dbReference>
<name>A0A8S1GVH4_9PELO</name>
<dbReference type="GO" id="GO:0006325">
    <property type="term" value="P:chromatin organization"/>
    <property type="evidence" value="ECO:0007669"/>
    <property type="project" value="TreeGrafter"/>
</dbReference>
<dbReference type="PANTHER" id="PTHR21669">
    <property type="entry name" value="CAPZ-INTERACTING PROTEIN AND RELATED PROTEINS"/>
    <property type="match status" value="1"/>
</dbReference>
<feature type="compositionally biased region" description="Acidic residues" evidence="2">
    <location>
        <begin position="97"/>
        <end position="112"/>
    </location>
</feature>
<evidence type="ECO:0000313" key="5">
    <source>
        <dbReference type="Proteomes" id="UP000835052"/>
    </source>
</evidence>
<comment type="caution">
    <text evidence="4">The sequence shown here is derived from an EMBL/GenBank/DDBJ whole genome shotgun (WGS) entry which is preliminary data.</text>
</comment>
<feature type="region of interest" description="Disordered" evidence="2">
    <location>
        <begin position="942"/>
        <end position="972"/>
    </location>
</feature>
<feature type="compositionally biased region" description="Polar residues" evidence="2">
    <location>
        <begin position="215"/>
        <end position="228"/>
    </location>
</feature>
<feature type="region of interest" description="Disordered" evidence="2">
    <location>
        <begin position="993"/>
        <end position="1067"/>
    </location>
</feature>
<feature type="domain" description="Hpc2-related" evidence="3">
    <location>
        <begin position="43"/>
        <end position="89"/>
    </location>
</feature>
<feature type="coiled-coil region" evidence="1">
    <location>
        <begin position="580"/>
        <end position="607"/>
    </location>
</feature>
<reference evidence="4" key="1">
    <citation type="submission" date="2020-10" db="EMBL/GenBank/DDBJ databases">
        <authorList>
            <person name="Kikuchi T."/>
        </authorList>
    </citation>
    <scope>NUCLEOTIDE SEQUENCE</scope>
    <source>
        <strain evidence="4">NKZ352</strain>
    </source>
</reference>
<dbReference type="InterPro" id="IPR014840">
    <property type="entry name" value="HRD"/>
</dbReference>
<proteinExistence type="predicted"/>
<gene>
    <name evidence="4" type="ORF">CAUJ_LOCUS3695</name>
</gene>
<feature type="region of interest" description="Disordered" evidence="2">
    <location>
        <begin position="416"/>
        <end position="436"/>
    </location>
</feature>
<feature type="region of interest" description="Disordered" evidence="2">
    <location>
        <begin position="22"/>
        <end position="41"/>
    </location>
</feature>
<feature type="compositionally biased region" description="Basic and acidic residues" evidence="2">
    <location>
        <begin position="1005"/>
        <end position="1029"/>
    </location>
</feature>
<feature type="compositionally biased region" description="Basic and acidic residues" evidence="2">
    <location>
        <begin position="147"/>
        <end position="161"/>
    </location>
</feature>
<feature type="region of interest" description="Disordered" evidence="2">
    <location>
        <begin position="375"/>
        <end position="394"/>
    </location>
</feature>
<feature type="compositionally biased region" description="Low complexity" evidence="2">
    <location>
        <begin position="252"/>
        <end position="281"/>
    </location>
</feature>
<feature type="compositionally biased region" description="Polar residues" evidence="2">
    <location>
        <begin position="181"/>
        <end position="190"/>
    </location>
</feature>
<sequence>MKKNQAGMTNASTIVRHWKWSDEWRKNTGGKEKKKKKGRFGVEDDFIDKSAGYDLEDAFIDDSEAYDELVPSTMDTAKGGFYVNRGKLEFKQKHVDEDEDEDDEEDGSDSDEDVPKARQKEKKKVAVASESDDDMEDDEPTSSTAAAKKEKEKLAKNEKSPSEVVTRPRMTGAPPMKRVNSETPKMSQEANPKKRRLAGMPPTLNPKRSARGPSPLTTQENNISTAGSSKADAQKALSDSSTSSEVAPKTIPPAAVLPSSSSAHSLSKTASSDSAKSTTPANPSMTSNVFSSIQESPTKRGLPPLSTALAQKIEFFKLSCEEMVKMGRKRLQDAQIDLLIEIQDESLRETLSAHERSRLLQNLADFCGTHKNTVKHKMDTRRAEKTAKGTPDDDVQILAGPSRTAGGAVAKPTTSSASFVAPKTPVSTPQKTAGVEGQGTKVFERIPLWTPQDKHLANTLILQLRRTGTKITDSQIVLLQSQITAQNWSMQTFIQQLHNLLPLAEASNIRTAAPVTPKITLSDAAKTPLLSSSTAGSAGTRKPRISLASAMEESQHLYKFLSSNPPDVLLSDEAMKNKCLEFSQRSLRAAENSVKLTEENYAKLKENALRVGQPIPTKTLLYPDTFISEVFNYLDFVYNYSLVYDDPKNASSNIYVALQKIHVATTLKNVVHEGEMYVEILRRLPKFSFVLSMDPFKDVLTRDKITINRYYMKFNEKFAMPTTKRATNATPVSSVNANAAAMTALIAKPAVATSAMKAQTVAKPAVANMTPTMKMATAAKSRLATPSTADDDVQVIKAVLNVKSATSRNRKVVSDATVLPSTPTPAKATSSQANNAALLNLAKQGLNAQQSLYLQMLINQQNMSLDQATKLLSALSAPGAAAQKEAQIKKAAEETALKKRIEEAARLEALKKEEEKKRYMEEMRKRQVEEKQRILELKLKQAEEKKRKADEERKEKERLKAKQKEEEEAAARLEEQRMARLKQEAELAAQLLEQEVSNDGLESADDSRRREEQIAAIKERQRKKDESHAEPVFVTPVNVKKEPQESNQPFTPDEEPSFESQTQEMKPGIRSAAEIFDAPPPAFPQPHAAYIVVKSTSNAATASLLADATDHARLAGQRQHPQSAHRSPASLQHPHNTPPSAGFSSHQQSPSNFPGFSPQNNLHQPVFAQPIQQPQGRMQQQFQQNVNARTQQMNAVHNGILPSQQQQQQLAHQRMLEQQKMAEQKRLAEQQLAHQQQQHFHQQQLHHQAQMQQPVSTSTYFSTFAGHTQTQQGNIAQQQHLMIQQQQMMRQQQLNQQQHPMMKKSLLNHGIIEELVVGAGYGPQPLSIKSRRDSWSWEIISSTKGNNRLNNNRRHISVSLASSNKTRPDSIVLECNTCI</sequence>
<evidence type="ECO:0000256" key="1">
    <source>
        <dbReference type="SAM" id="Coils"/>
    </source>
</evidence>
<dbReference type="Proteomes" id="UP000835052">
    <property type="component" value="Unassembled WGS sequence"/>
</dbReference>
<feature type="compositionally biased region" description="Basic and acidic residues" evidence="2">
    <location>
        <begin position="22"/>
        <end position="31"/>
    </location>
</feature>
<feature type="compositionally biased region" description="Acidic residues" evidence="2">
    <location>
        <begin position="130"/>
        <end position="140"/>
    </location>
</feature>